<proteinExistence type="predicted"/>
<feature type="region of interest" description="Disordered" evidence="1">
    <location>
        <begin position="242"/>
        <end position="324"/>
    </location>
</feature>
<feature type="compositionally biased region" description="Basic and acidic residues" evidence="1">
    <location>
        <begin position="208"/>
        <end position="217"/>
    </location>
</feature>
<organism evidence="2 3">
    <name type="scientific">Ancylostoma caninum</name>
    <name type="common">Dog hookworm</name>
    <dbReference type="NCBI Taxonomy" id="29170"/>
    <lineage>
        <taxon>Eukaryota</taxon>
        <taxon>Metazoa</taxon>
        <taxon>Ecdysozoa</taxon>
        <taxon>Nematoda</taxon>
        <taxon>Chromadorea</taxon>
        <taxon>Rhabditida</taxon>
        <taxon>Rhabditina</taxon>
        <taxon>Rhabditomorpha</taxon>
        <taxon>Strongyloidea</taxon>
        <taxon>Ancylostomatidae</taxon>
        <taxon>Ancylostomatinae</taxon>
        <taxon>Ancylostoma</taxon>
    </lineage>
</organism>
<evidence type="ECO:0000313" key="3">
    <source>
        <dbReference type="Proteomes" id="UP000252519"/>
    </source>
</evidence>
<evidence type="ECO:0000256" key="1">
    <source>
        <dbReference type="SAM" id="MobiDB-lite"/>
    </source>
</evidence>
<name>A0A368H4Z4_ANCCA</name>
<comment type="caution">
    <text evidence="2">The sequence shown here is derived from an EMBL/GenBank/DDBJ whole genome shotgun (WGS) entry which is preliminary data.</text>
</comment>
<evidence type="ECO:0000313" key="2">
    <source>
        <dbReference type="EMBL" id="RCN51681.1"/>
    </source>
</evidence>
<keyword evidence="3" id="KW-1185">Reference proteome</keyword>
<sequence>MSEIEALRISIEQRTRYDTHSSGELFLEESRNEADNCLSTKEDEEEQYFASEANVSIANKDVPRQEVTKAENDKHFTSKSKIDEDSYWRAIYKGVGSVDEGALLNERFSPLLEEDDTSSTAHYHKTFEELQEIGEPEKIESPVASYPEPPLRPPSPQSVVAEIHDDVHFEGQEFLTQEELDHIAAIERLAQESSLAVEPLPTVLSTKISEEPEKVTGEEGELGYTVEPHEEVRIVVDEHKEFVREESEATSGADQEIGSDVGSADEGVPMYERSSPLLEEDDTSSTAHYHKTFEELQEIGEPEKIEYPVASYPEPPLRPPSPQS</sequence>
<dbReference type="AlphaFoldDB" id="A0A368H4Z4"/>
<feature type="compositionally biased region" description="Pro residues" evidence="1">
    <location>
        <begin position="313"/>
        <end position="324"/>
    </location>
</feature>
<reference evidence="2 3" key="1">
    <citation type="submission" date="2014-10" db="EMBL/GenBank/DDBJ databases">
        <title>Draft genome of the hookworm Ancylostoma caninum.</title>
        <authorList>
            <person name="Mitreva M."/>
        </authorList>
    </citation>
    <scope>NUCLEOTIDE SEQUENCE [LARGE SCALE GENOMIC DNA]</scope>
    <source>
        <strain evidence="2 3">Baltimore</strain>
    </source>
</reference>
<dbReference type="Proteomes" id="UP000252519">
    <property type="component" value="Unassembled WGS sequence"/>
</dbReference>
<dbReference type="EMBL" id="JOJR01000011">
    <property type="protein sequence ID" value="RCN51681.1"/>
    <property type="molecule type" value="Genomic_DNA"/>
</dbReference>
<feature type="non-terminal residue" evidence="2">
    <location>
        <position position="324"/>
    </location>
</feature>
<gene>
    <name evidence="2" type="ORF">ANCCAN_02040</name>
</gene>
<protein>
    <submittedName>
        <fullName evidence="2">Uncharacterized protein</fullName>
    </submittedName>
</protein>
<feature type="region of interest" description="Disordered" evidence="1">
    <location>
        <begin position="208"/>
        <end position="227"/>
    </location>
</feature>
<accession>A0A368H4Z4</accession>
<dbReference type="OrthoDB" id="5828491at2759"/>